<dbReference type="Proteomes" id="UP000190965">
    <property type="component" value="Unassembled WGS sequence"/>
</dbReference>
<proteinExistence type="predicted"/>
<accession>A0A1T2Z5W9</accession>
<sequence length="132" mass="15256">MPKLKEFRQDYYYFSGKVSDNVRSLCLSAVAVIWVFKQEIGGLTTLPTALYWALLWVICALALDFMQYLYASVTWAVFSRYKEKKGFDQETELLAPAVLNWPTNLFYVFKILSAVAVYIQILRYLFGVIKPG</sequence>
<reference evidence="2 3" key="1">
    <citation type="submission" date="2016-12" db="EMBL/GenBank/DDBJ databases">
        <title>Draft genome sequences of seven strains of Pseudomonas fluorescens that produce 4-formylaminooxyvinylglycine.</title>
        <authorList>
            <person name="Okrent R.A."/>
            <person name="Manning V.A."/>
            <person name="Trippe K.M."/>
        </authorList>
    </citation>
    <scope>NUCLEOTIDE SEQUENCE [LARGE SCALE GENOMIC DNA]</scope>
    <source>
        <strain evidence="2 3">P5A</strain>
    </source>
</reference>
<evidence type="ECO:0000313" key="2">
    <source>
        <dbReference type="EMBL" id="OPA99406.1"/>
    </source>
</evidence>
<feature type="transmembrane region" description="Helical" evidence="1">
    <location>
        <begin position="105"/>
        <end position="126"/>
    </location>
</feature>
<feature type="transmembrane region" description="Helical" evidence="1">
    <location>
        <begin position="49"/>
        <end position="70"/>
    </location>
</feature>
<dbReference type="EMBL" id="MSDF01000008">
    <property type="protein sequence ID" value="OPA99406.1"/>
    <property type="molecule type" value="Genomic_DNA"/>
</dbReference>
<dbReference type="RefSeq" id="WP_078738693.1">
    <property type="nucleotide sequence ID" value="NZ_MSDF01000008.1"/>
</dbReference>
<name>A0A1T2Z5W9_PSEFL</name>
<comment type="caution">
    <text evidence="2">The sequence shown here is derived from an EMBL/GenBank/DDBJ whole genome shotgun (WGS) entry which is preliminary data.</text>
</comment>
<dbReference type="OrthoDB" id="6401046at2"/>
<dbReference type="AlphaFoldDB" id="A0A1T2Z5W9"/>
<protein>
    <recommendedName>
        <fullName evidence="4">Transmembrane protein</fullName>
    </recommendedName>
</protein>
<evidence type="ECO:0000256" key="1">
    <source>
        <dbReference type="SAM" id="Phobius"/>
    </source>
</evidence>
<keyword evidence="1" id="KW-1133">Transmembrane helix</keyword>
<keyword evidence="1" id="KW-0812">Transmembrane</keyword>
<evidence type="ECO:0000313" key="3">
    <source>
        <dbReference type="Proteomes" id="UP000190965"/>
    </source>
</evidence>
<organism evidence="2 3">
    <name type="scientific">Pseudomonas fluorescens</name>
    <dbReference type="NCBI Taxonomy" id="294"/>
    <lineage>
        <taxon>Bacteria</taxon>
        <taxon>Pseudomonadati</taxon>
        <taxon>Pseudomonadota</taxon>
        <taxon>Gammaproteobacteria</taxon>
        <taxon>Pseudomonadales</taxon>
        <taxon>Pseudomonadaceae</taxon>
        <taxon>Pseudomonas</taxon>
    </lineage>
</organism>
<keyword evidence="1" id="KW-0472">Membrane</keyword>
<gene>
    <name evidence="2" type="ORF">BFW87_04065</name>
</gene>
<evidence type="ECO:0008006" key="4">
    <source>
        <dbReference type="Google" id="ProtNLM"/>
    </source>
</evidence>